<proteinExistence type="predicted"/>
<reference evidence="1" key="1">
    <citation type="submission" date="2018-05" db="EMBL/GenBank/DDBJ databases">
        <authorList>
            <person name="Lanie J.A."/>
            <person name="Ng W.-L."/>
            <person name="Kazmierczak K.M."/>
            <person name="Andrzejewski T.M."/>
            <person name="Davidsen T.M."/>
            <person name="Wayne K.J."/>
            <person name="Tettelin H."/>
            <person name="Glass J.I."/>
            <person name="Rusch D."/>
            <person name="Podicherti R."/>
            <person name="Tsui H.-C.T."/>
            <person name="Winkler M.E."/>
        </authorList>
    </citation>
    <scope>NUCLEOTIDE SEQUENCE</scope>
</reference>
<evidence type="ECO:0000313" key="1">
    <source>
        <dbReference type="EMBL" id="SVB32948.1"/>
    </source>
</evidence>
<name>A0A382D3B9_9ZZZZ</name>
<dbReference type="AlphaFoldDB" id="A0A382D3B9"/>
<feature type="non-terminal residue" evidence="1">
    <location>
        <position position="34"/>
    </location>
</feature>
<protein>
    <submittedName>
        <fullName evidence="1">Uncharacterized protein</fullName>
    </submittedName>
</protein>
<sequence length="34" mass="3831">MQLNLENFNIRRTNPYIAGPIGLAPGEERYIAKA</sequence>
<accession>A0A382D3B9</accession>
<gene>
    <name evidence="1" type="ORF">METZ01_LOCUS185802</name>
</gene>
<organism evidence="1">
    <name type="scientific">marine metagenome</name>
    <dbReference type="NCBI Taxonomy" id="408172"/>
    <lineage>
        <taxon>unclassified sequences</taxon>
        <taxon>metagenomes</taxon>
        <taxon>ecological metagenomes</taxon>
    </lineage>
</organism>
<dbReference type="EMBL" id="UINC01037448">
    <property type="protein sequence ID" value="SVB32948.1"/>
    <property type="molecule type" value="Genomic_DNA"/>
</dbReference>